<keyword evidence="2" id="KW-1185">Reference proteome</keyword>
<dbReference type="CDD" id="cd08861">
    <property type="entry name" value="OtcD1_ARO-CYC_like"/>
    <property type="match status" value="1"/>
</dbReference>
<protein>
    <submittedName>
        <fullName evidence="1">Cyclase</fullName>
    </submittedName>
</protein>
<dbReference type="InterPro" id="IPR019587">
    <property type="entry name" value="Polyketide_cyclase/dehydratase"/>
</dbReference>
<dbReference type="AlphaFoldDB" id="A0A6G5RH91"/>
<gene>
    <name evidence="1" type="ORF">CEB94_23590</name>
</gene>
<dbReference type="EMBL" id="CP021978">
    <property type="protein sequence ID" value="QCD57498.1"/>
    <property type="molecule type" value="Genomic_DNA"/>
</dbReference>
<dbReference type="SUPFAM" id="SSF55961">
    <property type="entry name" value="Bet v1-like"/>
    <property type="match status" value="2"/>
</dbReference>
<dbReference type="RefSeq" id="WP_175434058.1">
    <property type="nucleotide sequence ID" value="NZ_CP021978.1"/>
</dbReference>
<evidence type="ECO:0000313" key="2">
    <source>
        <dbReference type="Proteomes" id="UP000495940"/>
    </source>
</evidence>
<organism evidence="1 2">
    <name type="scientific">Streptomyces hawaiiensis</name>
    <dbReference type="NCBI Taxonomy" id="67305"/>
    <lineage>
        <taxon>Bacteria</taxon>
        <taxon>Bacillati</taxon>
        <taxon>Actinomycetota</taxon>
        <taxon>Actinomycetes</taxon>
        <taxon>Kitasatosporales</taxon>
        <taxon>Streptomycetaceae</taxon>
        <taxon>Streptomyces</taxon>
    </lineage>
</organism>
<name>A0A6G5RH91_9ACTN</name>
<sequence>MTDPARVDLHTTTITSSADAVYRRLEDVGQWSQMFEPTIHGAELARNGNKQTIQLWATANGEPKTWVSERELDPVARTIRFAQTVTSPPVAEMAGEWKVVPLSEDSCTVELTHTYRAEHDSAESLAWIARAVETNSTKELSALRFACERDADSELSPFTFTDSVDTTVDPVLLFSFLDRGELWAGRLEHVAEAEMKEFSDGLQLLRMRTRTPDGDTHVTESYRVSQSPARLLYKQVTLPALLTLHTGEWTITPAGESWRVTSKHTVAIDPEAVPKVLGPSATVSDAKQLARRNLGNNSLRTLEAAVRWAGTAVSQR</sequence>
<proteinExistence type="predicted"/>
<dbReference type="Pfam" id="PF10604">
    <property type="entry name" value="Polyketide_cyc2"/>
    <property type="match status" value="1"/>
</dbReference>
<accession>A0A6G5RH91</accession>
<dbReference type="Proteomes" id="UP000495940">
    <property type="component" value="Chromosome"/>
</dbReference>
<dbReference type="KEGG" id="shaw:CEB94_23590"/>
<evidence type="ECO:0000313" key="1">
    <source>
        <dbReference type="EMBL" id="QCD57498.1"/>
    </source>
</evidence>
<dbReference type="InterPro" id="IPR023393">
    <property type="entry name" value="START-like_dom_sf"/>
</dbReference>
<dbReference type="Gene3D" id="3.30.530.20">
    <property type="match status" value="2"/>
</dbReference>
<reference evidence="1 2" key="1">
    <citation type="submission" date="2017-06" db="EMBL/GenBank/DDBJ databases">
        <title>Complete Genome Sequence of Streptomyces hawaiiensis NRRL 15010 and insights into acyldepsipeptides biosynthesis.</title>
        <authorList>
            <person name="Mariita R.M."/>
            <person name="Sello J.K."/>
        </authorList>
    </citation>
    <scope>NUCLEOTIDE SEQUENCE [LARGE SCALE GENOMIC DNA]</scope>
    <source>
        <strain evidence="1 2">ATCC 12236</strain>
    </source>
</reference>